<keyword evidence="1" id="KW-0560">Oxidoreductase</keyword>
<dbReference type="EMBL" id="CP146022">
    <property type="protein sequence ID" value="WWQ68003.1"/>
    <property type="molecule type" value="Genomic_DNA"/>
</dbReference>
<organism evidence="1 2">
    <name type="scientific">Streptomyces citrinus</name>
    <dbReference type="NCBI Taxonomy" id="3118173"/>
    <lineage>
        <taxon>Bacteria</taxon>
        <taxon>Bacillati</taxon>
        <taxon>Actinomycetota</taxon>
        <taxon>Actinomycetes</taxon>
        <taxon>Kitasatosporales</taxon>
        <taxon>Streptomycetaceae</taxon>
        <taxon>Streptomyces</taxon>
    </lineage>
</organism>
<evidence type="ECO:0000313" key="2">
    <source>
        <dbReference type="Proteomes" id="UP001432251"/>
    </source>
</evidence>
<keyword evidence="2" id="KW-1185">Reference proteome</keyword>
<evidence type="ECO:0000313" key="1">
    <source>
        <dbReference type="EMBL" id="WWQ68003.1"/>
    </source>
</evidence>
<proteinExistence type="predicted"/>
<protein>
    <submittedName>
        <fullName evidence="1">FAD-binding oxidoreductase</fullName>
        <ecNumber evidence="1">1.-.-.-</ecNumber>
    </submittedName>
</protein>
<dbReference type="EC" id="1.-.-.-" evidence="1"/>
<reference evidence="1" key="1">
    <citation type="journal article" date="2025" name="Int. J. Syst. Evol. Microbiol.">
        <title>Streptomyces citrinus sp. nov., with yellow diffusible pigment.</title>
        <authorList>
            <person name="He Y."/>
            <person name="Yang E."/>
            <person name="Xu J."/>
            <person name="Sun Y."/>
            <person name="Sun L."/>
        </authorList>
    </citation>
    <scope>NUCLEOTIDE SEQUENCE</scope>
    <source>
        <strain evidence="1">Q6</strain>
    </source>
</reference>
<dbReference type="Proteomes" id="UP001432251">
    <property type="component" value="Chromosome"/>
</dbReference>
<gene>
    <name evidence="1" type="ORF">V2W30_34870</name>
</gene>
<name>A0ACD5AL95_9ACTN</name>
<accession>A0ACD5AL95</accession>
<sequence length="402" mass="41559">MDNQLACDVVVVGAGMVGAACALYASRAGLRTLLVDRGPVAGGTTGAGEGNLLVSDKEPGPELDLALLSRRLWGDLAAEPGLGRAVEFEEKGGVVVASGPEGMAALSTFAEGQRTAGVEALTVTPEELRDLEPHMTKDVAGGVHYPQDCQVMPSLAAAQVVRAARRAGAELRIGATVTAVLRTKDGSVRGVRTDRHGDLRAPVVVNAAGTWGGEVAALAGVRLPVLPRRGFVLVTEPLPRAVVRHKVYAADYVADVASGDAGLQSSAVVEGTAAGPVLIGASRERVGFDRGFSLPVARRLAAQAVALFPALDTVRVMRGYLGFRPYLPDHLPAIGADPRVPGLYHACGHEGAGIGLAVGTGHLIAQSLTGATPDLDLAPFRPDRFEDAAPEGSPNRREEGQQ</sequence>